<evidence type="ECO:0000313" key="2">
    <source>
        <dbReference type="Proteomes" id="UP000595656"/>
    </source>
</evidence>
<protein>
    <submittedName>
        <fullName evidence="1">Putative tail protein</fullName>
    </submittedName>
</protein>
<name>A0A7T3NA16_9CAUD</name>
<dbReference type="GO" id="GO:0030430">
    <property type="term" value="C:host cell cytoplasm"/>
    <property type="evidence" value="ECO:0007669"/>
    <property type="project" value="InterPro"/>
</dbReference>
<gene>
    <name evidence="1" type="ORF">BIGDOG_31</name>
</gene>
<dbReference type="EMBL" id="MW021763">
    <property type="protein sequence ID" value="QPX75135.1"/>
    <property type="molecule type" value="Genomic_DNA"/>
</dbReference>
<dbReference type="Proteomes" id="UP000595656">
    <property type="component" value="Segment"/>
</dbReference>
<accession>A0A7T3NA16</accession>
<dbReference type="Pfam" id="PF05100">
    <property type="entry name" value="Phage_tail_L"/>
    <property type="match status" value="1"/>
</dbReference>
<proteinExistence type="predicted"/>
<keyword evidence="2" id="KW-1185">Reference proteome</keyword>
<organism evidence="1 2">
    <name type="scientific">Serratia phage vB_SmaS_Bigdog</name>
    <dbReference type="NCBI Taxonomy" id="2777364"/>
    <lineage>
        <taxon>Viruses</taxon>
        <taxon>Duplodnaviria</taxon>
        <taxon>Heunggongvirae</taxon>
        <taxon>Uroviricota</taxon>
        <taxon>Caudoviricetes</taxon>
        <taxon>Bonzeevirus</taxon>
        <taxon>Bonzeevirus bigdog</taxon>
    </lineage>
</organism>
<dbReference type="InterPro" id="IPR006487">
    <property type="entry name" value="Phage_lambda_L"/>
</dbReference>
<reference evidence="1 2" key="1">
    <citation type="submission" date="2020-09" db="EMBL/GenBank/DDBJ databases">
        <authorList>
            <person name="Hogan T.J."/>
            <person name="Wilson M.E."/>
            <person name="Walker J.K."/>
            <person name="Johnson L."/>
            <person name="Sharma R."/>
            <person name="Grose J.H."/>
        </authorList>
    </citation>
    <scope>NUCLEOTIDE SEQUENCE [LARGE SCALE GENOMIC DNA]</scope>
</reference>
<dbReference type="GO" id="GO:0046718">
    <property type="term" value="P:symbiont entry into host cell"/>
    <property type="evidence" value="ECO:0007669"/>
    <property type="project" value="InterPro"/>
</dbReference>
<evidence type="ECO:0000313" key="1">
    <source>
        <dbReference type="EMBL" id="QPX75135.1"/>
    </source>
</evidence>
<sequence>MINNVPAKMLLESEKLEQSAKIRLFEVDLRMFGGVIRRFHSGLNENMEPVVWQGYLYEGFPTKIDGIQRSSKGASNRPTLVLANVTGVVTGLFHSSRELVGAKVTVRDVYAKHLDPENFKGGVNPDYDPNQEYVSFYEIQKPGTINHEYGSFELSLPMEANKALIPAHIITTNTCQWIYRGEGCRYNGSKMFNRKDEPVTDISEDVCGKRESSCNARFGEGVSIPIRLFPSCDKVGK</sequence>
<dbReference type="GO" id="GO:0051536">
    <property type="term" value="F:iron-sulfur cluster binding"/>
    <property type="evidence" value="ECO:0007669"/>
    <property type="project" value="InterPro"/>
</dbReference>
<dbReference type="NCBIfam" id="TIGR01600">
    <property type="entry name" value="phage_tail_L"/>
    <property type="match status" value="1"/>
</dbReference>